<proteinExistence type="predicted"/>
<evidence type="ECO:0008006" key="2">
    <source>
        <dbReference type="Google" id="ProtNLM"/>
    </source>
</evidence>
<evidence type="ECO:0000313" key="1">
    <source>
        <dbReference type="EnsemblPlants" id="EMT23186"/>
    </source>
</evidence>
<dbReference type="AlphaFoldDB" id="M8CIR7"/>
<dbReference type="InterPro" id="IPR036047">
    <property type="entry name" value="F-box-like_dom_sf"/>
</dbReference>
<reference evidence="1" key="1">
    <citation type="submission" date="2015-06" db="UniProtKB">
        <authorList>
            <consortium name="EnsemblPlants"/>
        </authorList>
    </citation>
    <scope>IDENTIFICATION</scope>
</reference>
<dbReference type="EnsemblPlants" id="EMT23186">
    <property type="protein sequence ID" value="EMT23186"/>
    <property type="gene ID" value="F775_23646"/>
</dbReference>
<name>M8CIR7_AEGTA</name>
<dbReference type="PANTHER" id="PTHR34791:SF7">
    <property type="entry name" value="F-BOX DOMAIN-CONTAINING PROTEIN"/>
    <property type="match status" value="1"/>
</dbReference>
<sequence>MASTLSLEYTAPQLLPRHDMDGAALRICTDGQCFLFYVQVSSVRRTGGTYWACLDALSTAPLLSGGLDDTGRQLLGTASTLWRTVINGLCRRLLLDLCREHGVVPGRAPTLMALPSDAMLAILARLPDGKDLLRVESTCTELRRLVGGRERDRELWLPRYKALPGNTLWWSLRGGSDDDLLGTSWKEMYVWVTRQREHRFQIPRWLPSVQRIFPSSWLSIHHLPRDLPSERPDDVVTCLTRFGKITREGDRVLAVHLHHVCRLCVVHTPCRRGGWAIWSAARRPSTVTGNTTPPSPPFDGSSWRTMVVFFCNILPVARKISATFVMLQNFFSR</sequence>
<dbReference type="SUPFAM" id="SSF81383">
    <property type="entry name" value="F-box domain"/>
    <property type="match status" value="1"/>
</dbReference>
<accession>M8CIR7</accession>
<dbReference type="PANTHER" id="PTHR34791">
    <property type="entry name" value="OS02G0272100 PROTEIN"/>
    <property type="match status" value="1"/>
</dbReference>
<protein>
    <recommendedName>
        <fullName evidence="2">F-box domain-containing protein</fullName>
    </recommendedName>
</protein>
<organism evidence="1">
    <name type="scientific">Aegilops tauschii</name>
    <name type="common">Tausch's goatgrass</name>
    <name type="synonym">Aegilops squarrosa</name>
    <dbReference type="NCBI Taxonomy" id="37682"/>
    <lineage>
        <taxon>Eukaryota</taxon>
        <taxon>Viridiplantae</taxon>
        <taxon>Streptophyta</taxon>
        <taxon>Embryophyta</taxon>
        <taxon>Tracheophyta</taxon>
        <taxon>Spermatophyta</taxon>
        <taxon>Magnoliopsida</taxon>
        <taxon>Liliopsida</taxon>
        <taxon>Poales</taxon>
        <taxon>Poaceae</taxon>
        <taxon>BOP clade</taxon>
        <taxon>Pooideae</taxon>
        <taxon>Triticodae</taxon>
        <taxon>Triticeae</taxon>
        <taxon>Triticinae</taxon>
        <taxon>Aegilops</taxon>
    </lineage>
</organism>